<protein>
    <submittedName>
        <fullName evidence="7">GntR family transcriptional regulator</fullName>
    </submittedName>
</protein>
<comment type="similarity">
    <text evidence="1">In the C-terminal section; belongs to the class-I pyridoxal-phosphate-dependent aminotransferase family.</text>
</comment>
<dbReference type="PANTHER" id="PTHR46577:SF1">
    <property type="entry name" value="HTH-TYPE TRANSCRIPTIONAL REGULATORY PROTEIN GABR"/>
    <property type="match status" value="1"/>
</dbReference>
<evidence type="ECO:0000313" key="7">
    <source>
        <dbReference type="EMBL" id="BCJ34908.1"/>
    </source>
</evidence>
<dbReference type="GO" id="GO:0030170">
    <property type="term" value="F:pyridoxal phosphate binding"/>
    <property type="evidence" value="ECO:0007669"/>
    <property type="project" value="InterPro"/>
</dbReference>
<dbReference type="EMBL" id="AP023355">
    <property type="protein sequence ID" value="BCJ34908.1"/>
    <property type="molecule type" value="Genomic_DNA"/>
</dbReference>
<dbReference type="CDD" id="cd07377">
    <property type="entry name" value="WHTH_GntR"/>
    <property type="match status" value="1"/>
</dbReference>
<dbReference type="AlphaFoldDB" id="A0A7R7HWH9"/>
<dbReference type="SMART" id="SM00345">
    <property type="entry name" value="HTH_GNTR"/>
    <property type="match status" value="1"/>
</dbReference>
<dbReference type="Pfam" id="PF00155">
    <property type="entry name" value="Aminotran_1_2"/>
    <property type="match status" value="1"/>
</dbReference>
<dbReference type="Pfam" id="PF00392">
    <property type="entry name" value="GntR"/>
    <property type="match status" value="1"/>
</dbReference>
<dbReference type="GO" id="GO:0003700">
    <property type="term" value="F:DNA-binding transcription factor activity"/>
    <property type="evidence" value="ECO:0007669"/>
    <property type="project" value="InterPro"/>
</dbReference>
<gene>
    <name evidence="7" type="ORF">Athai_24110</name>
</gene>
<sequence length="450" mass="46661">MIVTAQYHGRTSADIAASIESSVTAGELAPGDALPTVRALAAELRVSPATVAAAYRELRQRAVIETAGRAGTRVRARPAVGAPRPGRMAYRLDLPAGARDLSGGGPDRRLLPALAAPLARLAEQPAWRTGHGYDTAGPLPDLLDHAAARLTADGVPADALAVTGGALDGIERTLTAQLAPGDRVAVEDPGWANLLDLLAALRLDPVPMPVDDDGPTEAGLRGALALGARAVLVTNRAQNPTGATLTAARAGRLRALLAERPEVLVIEDDHAAELSETALATLTGSTDSWAFLRSVSKPYGPDLRLAVLAGDARTVGRVRGRQRVGAGWVSTVLQQLVLELWRDPQAGAQVAAARTEYRRRRDGLVAALADRGVTAHGRSGINVWVPVADETVPLTRLRDAGWVVAPGAAFRLASAPGLRITISGVEVAELARLADSVAAAVAVRTAGYGA</sequence>
<dbReference type="SUPFAM" id="SSF53383">
    <property type="entry name" value="PLP-dependent transferases"/>
    <property type="match status" value="1"/>
</dbReference>
<evidence type="ECO:0000259" key="6">
    <source>
        <dbReference type="PROSITE" id="PS50949"/>
    </source>
</evidence>
<dbReference type="Proteomes" id="UP000611640">
    <property type="component" value="Chromosome"/>
</dbReference>
<feature type="domain" description="HTH gntR-type" evidence="6">
    <location>
        <begin position="9"/>
        <end position="77"/>
    </location>
</feature>
<dbReference type="InterPro" id="IPR004839">
    <property type="entry name" value="Aminotransferase_I/II_large"/>
</dbReference>
<dbReference type="KEGG" id="atl:Athai_24110"/>
<keyword evidence="2" id="KW-0663">Pyridoxal phosphate</keyword>
<dbReference type="InterPro" id="IPR051446">
    <property type="entry name" value="HTH_trans_reg/aminotransferase"/>
</dbReference>
<evidence type="ECO:0000256" key="1">
    <source>
        <dbReference type="ARBA" id="ARBA00005384"/>
    </source>
</evidence>
<dbReference type="Gene3D" id="3.40.640.10">
    <property type="entry name" value="Type I PLP-dependent aspartate aminotransferase-like (Major domain)"/>
    <property type="match status" value="1"/>
</dbReference>
<dbReference type="GO" id="GO:0003677">
    <property type="term" value="F:DNA binding"/>
    <property type="evidence" value="ECO:0007669"/>
    <property type="project" value="UniProtKB-KW"/>
</dbReference>
<keyword evidence="3" id="KW-0805">Transcription regulation</keyword>
<evidence type="ECO:0000256" key="4">
    <source>
        <dbReference type="ARBA" id="ARBA00023125"/>
    </source>
</evidence>
<evidence type="ECO:0000313" key="8">
    <source>
        <dbReference type="Proteomes" id="UP000611640"/>
    </source>
</evidence>
<dbReference type="InterPro" id="IPR000524">
    <property type="entry name" value="Tscrpt_reg_HTH_GntR"/>
</dbReference>
<dbReference type="PANTHER" id="PTHR46577">
    <property type="entry name" value="HTH-TYPE TRANSCRIPTIONAL REGULATORY PROTEIN GABR"/>
    <property type="match status" value="1"/>
</dbReference>
<evidence type="ECO:0000256" key="2">
    <source>
        <dbReference type="ARBA" id="ARBA00022898"/>
    </source>
</evidence>
<dbReference type="PROSITE" id="PS50949">
    <property type="entry name" value="HTH_GNTR"/>
    <property type="match status" value="1"/>
</dbReference>
<dbReference type="CDD" id="cd00609">
    <property type="entry name" value="AAT_like"/>
    <property type="match status" value="1"/>
</dbReference>
<dbReference type="InterPro" id="IPR036390">
    <property type="entry name" value="WH_DNA-bd_sf"/>
</dbReference>
<proteinExistence type="inferred from homology"/>
<keyword evidence="4" id="KW-0238">DNA-binding</keyword>
<dbReference type="InterPro" id="IPR015424">
    <property type="entry name" value="PyrdxlP-dep_Trfase"/>
</dbReference>
<dbReference type="InterPro" id="IPR015421">
    <property type="entry name" value="PyrdxlP-dep_Trfase_major"/>
</dbReference>
<accession>A0A7R7HWH9</accession>
<dbReference type="Gene3D" id="1.10.10.10">
    <property type="entry name" value="Winged helix-like DNA-binding domain superfamily/Winged helix DNA-binding domain"/>
    <property type="match status" value="1"/>
</dbReference>
<evidence type="ECO:0000256" key="5">
    <source>
        <dbReference type="ARBA" id="ARBA00023163"/>
    </source>
</evidence>
<keyword evidence="8" id="KW-1185">Reference proteome</keyword>
<dbReference type="SUPFAM" id="SSF46785">
    <property type="entry name" value="Winged helix' DNA-binding domain"/>
    <property type="match status" value="1"/>
</dbReference>
<name>A0A7R7HWH9_9ACTN</name>
<keyword evidence="5" id="KW-0804">Transcription</keyword>
<organism evidence="7 8">
    <name type="scientific">Actinocatenispora thailandica</name>
    <dbReference type="NCBI Taxonomy" id="227318"/>
    <lineage>
        <taxon>Bacteria</taxon>
        <taxon>Bacillati</taxon>
        <taxon>Actinomycetota</taxon>
        <taxon>Actinomycetes</taxon>
        <taxon>Micromonosporales</taxon>
        <taxon>Micromonosporaceae</taxon>
        <taxon>Actinocatenispora</taxon>
    </lineage>
</organism>
<reference evidence="7 8" key="1">
    <citation type="submission" date="2020-08" db="EMBL/GenBank/DDBJ databases">
        <title>Whole genome shotgun sequence of Actinocatenispora thailandica NBRC 105041.</title>
        <authorList>
            <person name="Komaki H."/>
            <person name="Tamura T."/>
        </authorList>
    </citation>
    <scope>NUCLEOTIDE SEQUENCE [LARGE SCALE GENOMIC DNA]</scope>
    <source>
        <strain evidence="7 8">NBRC 105041</strain>
    </source>
</reference>
<evidence type="ECO:0000256" key="3">
    <source>
        <dbReference type="ARBA" id="ARBA00023015"/>
    </source>
</evidence>
<dbReference type="InterPro" id="IPR036388">
    <property type="entry name" value="WH-like_DNA-bd_sf"/>
</dbReference>